<organism evidence="3 4">
    <name type="scientific">Lentibacillus kapialis</name>
    <dbReference type="NCBI Taxonomy" id="340214"/>
    <lineage>
        <taxon>Bacteria</taxon>
        <taxon>Bacillati</taxon>
        <taxon>Bacillota</taxon>
        <taxon>Bacilli</taxon>
        <taxon>Bacillales</taxon>
        <taxon>Bacillaceae</taxon>
        <taxon>Lentibacillus</taxon>
    </lineage>
</organism>
<accession>A0A917PWG1</accession>
<dbReference type="SUPFAM" id="SSF50118">
    <property type="entry name" value="Cell growth inhibitor/plasmid maintenance toxic component"/>
    <property type="match status" value="1"/>
</dbReference>
<dbReference type="AlphaFoldDB" id="A0A917PWG1"/>
<reference evidence="3" key="2">
    <citation type="submission" date="2020-09" db="EMBL/GenBank/DDBJ databases">
        <authorList>
            <person name="Sun Q."/>
            <person name="Ohkuma M."/>
        </authorList>
    </citation>
    <scope>NUCLEOTIDE SEQUENCE</scope>
    <source>
        <strain evidence="3">JCM 12580</strain>
    </source>
</reference>
<name>A0A917PWG1_9BACI</name>
<dbReference type="RefSeq" id="WP_188632659.1">
    <property type="nucleotide sequence ID" value="NZ_BMNQ01000019.1"/>
</dbReference>
<reference evidence="3" key="1">
    <citation type="journal article" date="2014" name="Int. J. Syst. Evol. Microbiol.">
        <title>Complete genome sequence of Corynebacterium casei LMG S-19264T (=DSM 44701T), isolated from a smear-ripened cheese.</title>
        <authorList>
            <consortium name="US DOE Joint Genome Institute (JGI-PGF)"/>
            <person name="Walter F."/>
            <person name="Albersmeier A."/>
            <person name="Kalinowski J."/>
            <person name="Ruckert C."/>
        </authorList>
    </citation>
    <scope>NUCLEOTIDE SEQUENCE</scope>
    <source>
        <strain evidence="3">JCM 12580</strain>
    </source>
</reference>
<protein>
    <submittedName>
        <fullName evidence="3">Endoribonuclease MazF</fullName>
    </submittedName>
</protein>
<keyword evidence="2" id="KW-1277">Toxin-antitoxin system</keyword>
<evidence type="ECO:0000256" key="1">
    <source>
        <dbReference type="ARBA" id="ARBA00007521"/>
    </source>
</evidence>
<evidence type="ECO:0000313" key="4">
    <source>
        <dbReference type="Proteomes" id="UP000658382"/>
    </source>
</evidence>
<evidence type="ECO:0000256" key="2">
    <source>
        <dbReference type="ARBA" id="ARBA00022649"/>
    </source>
</evidence>
<sequence length="110" mass="12333">MIDESIPDKGDLIFINFSPQSGSEQAGHRPAIVLSPKLFNKGKFVALCPITRKHKGYPFEVLLPEDSPIEGVILTDQIRTFDWRSRGLTIKGQAPEDISQKCIDLIHTFI</sequence>
<dbReference type="GO" id="GO:0004521">
    <property type="term" value="F:RNA endonuclease activity"/>
    <property type="evidence" value="ECO:0007669"/>
    <property type="project" value="TreeGrafter"/>
</dbReference>
<dbReference type="GO" id="GO:0016075">
    <property type="term" value="P:rRNA catabolic process"/>
    <property type="evidence" value="ECO:0007669"/>
    <property type="project" value="TreeGrafter"/>
</dbReference>
<comment type="caution">
    <text evidence="3">The sequence shown here is derived from an EMBL/GenBank/DDBJ whole genome shotgun (WGS) entry which is preliminary data.</text>
</comment>
<dbReference type="PANTHER" id="PTHR33988:SF3">
    <property type="entry name" value="ENDORIBONUCLEASE TOXIN CHPB-RELATED"/>
    <property type="match status" value="1"/>
</dbReference>
<dbReference type="PANTHER" id="PTHR33988">
    <property type="entry name" value="ENDORIBONUCLEASE MAZF-RELATED"/>
    <property type="match status" value="1"/>
</dbReference>
<gene>
    <name evidence="3" type="primary">mazF</name>
    <name evidence="3" type="ORF">GCM10007063_16850</name>
</gene>
<comment type="similarity">
    <text evidence="1">Belongs to the PemK/MazF family.</text>
</comment>
<dbReference type="GO" id="GO:0006402">
    <property type="term" value="P:mRNA catabolic process"/>
    <property type="evidence" value="ECO:0007669"/>
    <property type="project" value="TreeGrafter"/>
</dbReference>
<evidence type="ECO:0000313" key="3">
    <source>
        <dbReference type="EMBL" id="GGJ94960.1"/>
    </source>
</evidence>
<dbReference type="GO" id="GO:0003677">
    <property type="term" value="F:DNA binding"/>
    <property type="evidence" value="ECO:0007669"/>
    <property type="project" value="InterPro"/>
</dbReference>
<dbReference type="Gene3D" id="2.30.30.110">
    <property type="match status" value="1"/>
</dbReference>
<dbReference type="InterPro" id="IPR011067">
    <property type="entry name" value="Plasmid_toxin/cell-grow_inhib"/>
</dbReference>
<dbReference type="EMBL" id="BMNQ01000019">
    <property type="protein sequence ID" value="GGJ94960.1"/>
    <property type="molecule type" value="Genomic_DNA"/>
</dbReference>
<proteinExistence type="inferred from homology"/>
<keyword evidence="4" id="KW-1185">Reference proteome</keyword>
<dbReference type="InterPro" id="IPR003477">
    <property type="entry name" value="PemK-like"/>
</dbReference>
<dbReference type="Pfam" id="PF02452">
    <property type="entry name" value="PemK_toxin"/>
    <property type="match status" value="1"/>
</dbReference>
<dbReference type="Proteomes" id="UP000658382">
    <property type="component" value="Unassembled WGS sequence"/>
</dbReference>